<keyword evidence="6 16" id="KW-1133">Transmembrane helix</keyword>
<feature type="transmembrane region" description="Helical" evidence="16">
    <location>
        <begin position="246"/>
        <end position="269"/>
    </location>
</feature>
<evidence type="ECO:0000256" key="12">
    <source>
        <dbReference type="ARBA" id="ARBA00023180"/>
    </source>
</evidence>
<dbReference type="InterPro" id="IPR006201">
    <property type="entry name" value="Neur_channel"/>
</dbReference>
<dbReference type="FunFam" id="2.70.170.10:FF:000028">
    <property type="entry name" value="AcetylCholine Receptor"/>
    <property type="match status" value="1"/>
</dbReference>
<evidence type="ECO:0000256" key="2">
    <source>
        <dbReference type="ARBA" id="ARBA00009237"/>
    </source>
</evidence>
<evidence type="ECO:0000256" key="10">
    <source>
        <dbReference type="ARBA" id="ARBA00023157"/>
    </source>
</evidence>
<evidence type="ECO:0000256" key="11">
    <source>
        <dbReference type="ARBA" id="ARBA00023170"/>
    </source>
</evidence>
<evidence type="ECO:0000259" key="19">
    <source>
        <dbReference type="Pfam" id="PF02932"/>
    </source>
</evidence>
<evidence type="ECO:0000256" key="8">
    <source>
        <dbReference type="ARBA" id="ARBA00023065"/>
    </source>
</evidence>
<dbReference type="CDD" id="cd18997">
    <property type="entry name" value="LGIC_ECD_nAChR"/>
    <property type="match status" value="1"/>
</dbReference>
<comment type="function">
    <text evidence="1">After binding acetylcholine, the AChR responds by an extensive change in conformation that affects all subunits and leads to opening of an ion-conducting channel across the plasma membrane.</text>
</comment>
<keyword evidence="11" id="KW-0675">Receptor</keyword>
<evidence type="ECO:0000256" key="17">
    <source>
        <dbReference type="SAM" id="SignalP"/>
    </source>
</evidence>
<dbReference type="VEuPathDB" id="VectorBase:LLONM1_005190"/>
<reference evidence="20" key="1">
    <citation type="submission" date="2020-05" db="UniProtKB">
        <authorList>
            <consortium name="EnsemblMetazoa"/>
        </authorList>
    </citation>
    <scope>IDENTIFICATION</scope>
    <source>
        <strain evidence="20">Jacobina</strain>
    </source>
</reference>
<keyword evidence="8" id="KW-0406">Ion transport</keyword>
<dbReference type="AlphaFoldDB" id="A0A1B0GGW2"/>
<keyword evidence="14" id="KW-0407">Ion channel</keyword>
<evidence type="ECO:0000256" key="5">
    <source>
        <dbReference type="ARBA" id="ARBA00022692"/>
    </source>
</evidence>
<keyword evidence="9 16" id="KW-0472">Membrane</keyword>
<protein>
    <recommendedName>
        <fullName evidence="22">Acetylcholine receptor</fullName>
    </recommendedName>
</protein>
<dbReference type="InterPro" id="IPR036734">
    <property type="entry name" value="Neur_chan_lig-bd_sf"/>
</dbReference>
<dbReference type="InterPro" id="IPR002394">
    <property type="entry name" value="Nicotinic_acetylcholine_rcpt"/>
</dbReference>
<dbReference type="CDD" id="cd19051">
    <property type="entry name" value="LGIC_TM_cation"/>
    <property type="match status" value="1"/>
</dbReference>
<dbReference type="InterPro" id="IPR038050">
    <property type="entry name" value="Neuro_actylchol_rec"/>
</dbReference>
<organism evidence="20 21">
    <name type="scientific">Lutzomyia longipalpis</name>
    <name type="common">Sand fly</name>
    <dbReference type="NCBI Taxonomy" id="7200"/>
    <lineage>
        <taxon>Eukaryota</taxon>
        <taxon>Metazoa</taxon>
        <taxon>Ecdysozoa</taxon>
        <taxon>Arthropoda</taxon>
        <taxon>Hexapoda</taxon>
        <taxon>Insecta</taxon>
        <taxon>Pterygota</taxon>
        <taxon>Neoptera</taxon>
        <taxon>Endopterygota</taxon>
        <taxon>Diptera</taxon>
        <taxon>Nematocera</taxon>
        <taxon>Psychodoidea</taxon>
        <taxon>Psychodidae</taxon>
        <taxon>Lutzomyia</taxon>
        <taxon>Lutzomyia</taxon>
    </lineage>
</organism>
<evidence type="ECO:0000256" key="6">
    <source>
        <dbReference type="ARBA" id="ARBA00022989"/>
    </source>
</evidence>
<feature type="transmembrane region" description="Helical" evidence="16">
    <location>
        <begin position="403"/>
        <end position="429"/>
    </location>
</feature>
<keyword evidence="5 16" id="KW-0812">Transmembrane</keyword>
<dbReference type="Pfam" id="PF02932">
    <property type="entry name" value="Neur_chan_memb"/>
    <property type="match status" value="1"/>
</dbReference>
<keyword evidence="12" id="KW-0325">Glycoprotein</keyword>
<accession>A0A1B0GGW2</accession>
<dbReference type="InterPro" id="IPR036719">
    <property type="entry name" value="Neuro-gated_channel_TM_sf"/>
</dbReference>
<dbReference type="GO" id="GO:0004888">
    <property type="term" value="F:transmembrane signaling receptor activity"/>
    <property type="evidence" value="ECO:0007669"/>
    <property type="project" value="InterPro"/>
</dbReference>
<sequence length="431" mass="49590">MRIIQWNFVAFLGLLSVFGTFSSSAGIKPLWNATWTDNLKRDLFMNNYDKFARPEQFYNTTNVEIGLTILHVDVEEAKSIINVNGWIKFKWNDPKLRWNESDYGGLTTIHVSDHEIWQPDIVLYNSASGNSVDHYGNTHSILNSNGDVLWVPPYLFKAFCSFDLSYWPLDQHTCRVVIGSWTYNGNKINLDFQEGEGISLENMYDLQHEWEIIGTQIKRNEKIYVCCPEPYVDISYNITISRRTPMYKALVVTPVTVIVLLTLATFWLPSSSGEKILLNGIVAVFICLYMFYLHSLIPAMTFNTPYLVHFLDSCLYLTGFSTVIAVIVISLSRNRYASSMPWAIKSSLDGRCGRILGLHFLQVQPNIQQRSEELREPPFEENNTPDDRHMIQPISKSSSQHDWILFATAIDRLTFVIYCFIYVVLATIYCV</sequence>
<evidence type="ECO:0000313" key="21">
    <source>
        <dbReference type="Proteomes" id="UP000092461"/>
    </source>
</evidence>
<dbReference type="PANTHER" id="PTHR18945">
    <property type="entry name" value="NEUROTRANSMITTER GATED ION CHANNEL"/>
    <property type="match status" value="1"/>
</dbReference>
<dbReference type="Proteomes" id="UP000092461">
    <property type="component" value="Unassembled WGS sequence"/>
</dbReference>
<dbReference type="PRINTS" id="PR00254">
    <property type="entry name" value="NICOTINICR"/>
</dbReference>
<evidence type="ECO:0000313" key="20">
    <source>
        <dbReference type="EnsemblMetazoa" id="LLOJ000234-PA"/>
    </source>
</evidence>
<dbReference type="InterPro" id="IPR006202">
    <property type="entry name" value="Neur_chan_lig-bd"/>
</dbReference>
<keyword evidence="7" id="KW-0770">Synapse</keyword>
<evidence type="ECO:0000256" key="9">
    <source>
        <dbReference type="ARBA" id="ARBA00023136"/>
    </source>
</evidence>
<evidence type="ECO:0000256" key="7">
    <source>
        <dbReference type="ARBA" id="ARBA00023018"/>
    </source>
</evidence>
<evidence type="ECO:0000256" key="15">
    <source>
        <dbReference type="ARBA" id="ARBA00034099"/>
    </source>
</evidence>
<dbReference type="VEuPathDB" id="VectorBase:LLOJ000234"/>
<proteinExistence type="inferred from homology"/>
<dbReference type="FunFam" id="1.20.58.390:FF:000092">
    <property type="entry name" value="Nicotinic acetylcholine receptor subunit alpha10"/>
    <property type="match status" value="1"/>
</dbReference>
<keyword evidence="13" id="KW-1071">Ligand-gated ion channel</keyword>
<feature type="signal peptide" evidence="17">
    <location>
        <begin position="1"/>
        <end position="24"/>
    </location>
</feature>
<dbReference type="InterPro" id="IPR006029">
    <property type="entry name" value="Neurotrans-gated_channel_TM"/>
</dbReference>
<feature type="chain" id="PRO_5008408256" description="Acetylcholine receptor" evidence="17">
    <location>
        <begin position="25"/>
        <end position="431"/>
    </location>
</feature>
<evidence type="ECO:0000256" key="13">
    <source>
        <dbReference type="ARBA" id="ARBA00023286"/>
    </source>
</evidence>
<feature type="transmembrane region" description="Helical" evidence="16">
    <location>
        <begin position="276"/>
        <end position="294"/>
    </location>
</feature>
<evidence type="ECO:0000256" key="4">
    <source>
        <dbReference type="ARBA" id="ARBA00022475"/>
    </source>
</evidence>
<name>A0A1B0GGW2_LUTLO</name>
<dbReference type="Gene3D" id="1.20.58.390">
    <property type="entry name" value="Neurotransmitter-gated ion-channel transmembrane domain"/>
    <property type="match status" value="1"/>
</dbReference>
<dbReference type="EMBL" id="AJWK01000775">
    <property type="status" value="NOT_ANNOTATED_CDS"/>
    <property type="molecule type" value="Genomic_DNA"/>
</dbReference>
<dbReference type="SUPFAM" id="SSF63712">
    <property type="entry name" value="Nicotinic receptor ligand binding domain-like"/>
    <property type="match status" value="1"/>
</dbReference>
<evidence type="ECO:0000256" key="16">
    <source>
        <dbReference type="SAM" id="Phobius"/>
    </source>
</evidence>
<evidence type="ECO:0000256" key="1">
    <source>
        <dbReference type="ARBA" id="ARBA00003328"/>
    </source>
</evidence>
<comment type="similarity">
    <text evidence="2">Belongs to the ligand-gated ion channel (TC 1.A.9) family. Acetylcholine receptor (TC 1.A.9.1) subfamily.</text>
</comment>
<dbReference type="SUPFAM" id="SSF90112">
    <property type="entry name" value="Neurotransmitter-gated ion-channel transmembrane pore"/>
    <property type="match status" value="1"/>
</dbReference>
<keyword evidence="10" id="KW-1015">Disulfide bond</keyword>
<keyword evidence="3" id="KW-0813">Transport</keyword>
<evidence type="ECO:0000259" key="18">
    <source>
        <dbReference type="Pfam" id="PF02931"/>
    </source>
</evidence>
<dbReference type="PRINTS" id="PR00252">
    <property type="entry name" value="NRIONCHANNEL"/>
</dbReference>
<dbReference type="EnsemblMetazoa" id="LLOJ000234-RA">
    <property type="protein sequence ID" value="LLOJ000234-PA"/>
    <property type="gene ID" value="LLOJ000234"/>
</dbReference>
<evidence type="ECO:0000256" key="14">
    <source>
        <dbReference type="ARBA" id="ARBA00023303"/>
    </source>
</evidence>
<feature type="domain" description="Neurotransmitter-gated ion-channel ligand-binding" evidence="18">
    <location>
        <begin position="39"/>
        <end position="244"/>
    </location>
</feature>
<evidence type="ECO:0008006" key="22">
    <source>
        <dbReference type="Google" id="ProtNLM"/>
    </source>
</evidence>
<dbReference type="Pfam" id="PF02931">
    <property type="entry name" value="Neur_chan_LBD"/>
    <property type="match status" value="1"/>
</dbReference>
<evidence type="ECO:0000256" key="3">
    <source>
        <dbReference type="ARBA" id="ARBA00022448"/>
    </source>
</evidence>
<keyword evidence="4" id="KW-1003">Cell membrane</keyword>
<dbReference type="GO" id="GO:0045211">
    <property type="term" value="C:postsynaptic membrane"/>
    <property type="evidence" value="ECO:0007669"/>
    <property type="project" value="InterPro"/>
</dbReference>
<keyword evidence="17" id="KW-0732">Signal</keyword>
<dbReference type="GO" id="GO:0022848">
    <property type="term" value="F:acetylcholine-gated monoatomic cation-selective channel activity"/>
    <property type="evidence" value="ECO:0007669"/>
    <property type="project" value="InterPro"/>
</dbReference>
<dbReference type="Gene3D" id="2.70.170.10">
    <property type="entry name" value="Neurotransmitter-gated ion-channel ligand-binding domain"/>
    <property type="match status" value="1"/>
</dbReference>
<comment type="subcellular location">
    <subcellularLocation>
        <location evidence="15">Synaptic cell membrane</location>
        <topology evidence="15">Multi-pass membrane protein</topology>
    </subcellularLocation>
</comment>
<feature type="transmembrane region" description="Helical" evidence="16">
    <location>
        <begin position="306"/>
        <end position="331"/>
    </location>
</feature>
<feature type="domain" description="Neurotransmitter-gated ion-channel transmembrane" evidence="19">
    <location>
        <begin position="252"/>
        <end position="369"/>
    </location>
</feature>
<keyword evidence="21" id="KW-1185">Reference proteome</keyword>